<dbReference type="PANTHER" id="PTHR47260">
    <property type="entry name" value="UPF0644 PROTEIN PB2B4.06"/>
    <property type="match status" value="1"/>
</dbReference>
<evidence type="ECO:0000259" key="2">
    <source>
        <dbReference type="Pfam" id="PF03061"/>
    </source>
</evidence>
<proteinExistence type="predicted"/>
<evidence type="ECO:0000313" key="4">
    <source>
        <dbReference type="Proteomes" id="UP000769780"/>
    </source>
</evidence>
<dbReference type="NCBIfam" id="TIGR00369">
    <property type="entry name" value="unchar_dom_1"/>
    <property type="match status" value="1"/>
</dbReference>
<name>A0ABS7K673_9BACI</name>
<dbReference type="PANTHER" id="PTHR47260:SF3">
    <property type="entry name" value="THIOESTERASE FAMILY PROTEIN (AFU_ORTHOLOGUE AFUA_7G03960)"/>
    <property type="match status" value="1"/>
</dbReference>
<dbReference type="Proteomes" id="UP000769780">
    <property type="component" value="Unassembled WGS sequence"/>
</dbReference>
<keyword evidence="4" id="KW-1185">Reference proteome</keyword>
<dbReference type="InterPro" id="IPR029069">
    <property type="entry name" value="HotDog_dom_sf"/>
</dbReference>
<keyword evidence="1" id="KW-0378">Hydrolase</keyword>
<evidence type="ECO:0000313" key="3">
    <source>
        <dbReference type="EMBL" id="MBY0097757.1"/>
    </source>
</evidence>
<organism evidence="3 4">
    <name type="scientific">Mesobacillus maritimus</name>
    <dbReference type="NCBI Taxonomy" id="1643336"/>
    <lineage>
        <taxon>Bacteria</taxon>
        <taxon>Bacillati</taxon>
        <taxon>Bacillota</taxon>
        <taxon>Bacilli</taxon>
        <taxon>Bacillales</taxon>
        <taxon>Bacillaceae</taxon>
        <taxon>Mesobacillus</taxon>
    </lineage>
</organism>
<feature type="domain" description="Thioesterase" evidence="2">
    <location>
        <begin position="75"/>
        <end position="149"/>
    </location>
</feature>
<dbReference type="InterPro" id="IPR006683">
    <property type="entry name" value="Thioestr_dom"/>
</dbReference>
<dbReference type="Gene3D" id="3.10.129.10">
    <property type="entry name" value="Hotdog Thioesterase"/>
    <property type="match status" value="1"/>
</dbReference>
<comment type="caution">
    <text evidence="3">The sequence shown here is derived from an EMBL/GenBank/DDBJ whole genome shotgun (WGS) entry which is preliminary data.</text>
</comment>
<dbReference type="Pfam" id="PF03061">
    <property type="entry name" value="4HBT"/>
    <property type="match status" value="1"/>
</dbReference>
<dbReference type="EMBL" id="JACWFH010000014">
    <property type="protein sequence ID" value="MBY0097757.1"/>
    <property type="molecule type" value="Genomic_DNA"/>
</dbReference>
<gene>
    <name evidence="3" type="ORF">H0185_13205</name>
</gene>
<reference evidence="3 4" key="1">
    <citation type="submission" date="2020-07" db="EMBL/GenBank/DDBJ databases">
        <title>Fungal Genomes of the International Space Station.</title>
        <authorList>
            <person name="Seuylemezian A."/>
            <person name="Singh N.K."/>
            <person name="Wood J."/>
            <person name="Venkateswaran K."/>
        </authorList>
    </citation>
    <scope>NUCLEOTIDE SEQUENCE [LARGE SCALE GENOMIC DNA]</scope>
    <source>
        <strain evidence="3 4">PL-B2</strain>
    </source>
</reference>
<protein>
    <submittedName>
        <fullName evidence="3">PaaI family thioesterase</fullName>
    </submittedName>
</protein>
<sequence>MKNQALHQLLDDCLQIADENDTKIIEDILSGVKRKLESENGTYIGHILQMKRNPERDTFELTLPLSSLVNNNLDILHGGITATVLDTAMGIMVNKVLPEGQAAVTNQLNIHYLAPGIGSHITCKARIVHRGSKTMVMEAEVERDDGKKIAHATGSFFIIKK</sequence>
<evidence type="ECO:0000256" key="1">
    <source>
        <dbReference type="ARBA" id="ARBA00022801"/>
    </source>
</evidence>
<accession>A0ABS7K673</accession>
<dbReference type="InterPro" id="IPR052061">
    <property type="entry name" value="PTE-AB_protein"/>
</dbReference>
<dbReference type="RefSeq" id="WP_221873972.1">
    <property type="nucleotide sequence ID" value="NZ_JACWFH010000014.1"/>
</dbReference>
<dbReference type="InterPro" id="IPR003736">
    <property type="entry name" value="PAAI_dom"/>
</dbReference>
<dbReference type="CDD" id="cd03443">
    <property type="entry name" value="PaaI_thioesterase"/>
    <property type="match status" value="1"/>
</dbReference>
<dbReference type="SUPFAM" id="SSF54637">
    <property type="entry name" value="Thioesterase/thiol ester dehydrase-isomerase"/>
    <property type="match status" value="1"/>
</dbReference>